<keyword evidence="2" id="KW-0813">Transport</keyword>
<comment type="caution">
    <text evidence="4">The sequence shown here is derived from an EMBL/GenBank/DDBJ whole genome shotgun (WGS) entry which is preliminary data.</text>
</comment>
<dbReference type="InterPro" id="IPR038662">
    <property type="entry name" value="ATP_synth_F0_csu_sf"/>
</dbReference>
<evidence type="ECO:0000313" key="5">
    <source>
        <dbReference type="Proteomes" id="UP000614490"/>
    </source>
</evidence>
<feature type="transmembrane region" description="Helical" evidence="3">
    <location>
        <begin position="6"/>
        <end position="24"/>
    </location>
</feature>
<evidence type="ECO:0000256" key="3">
    <source>
        <dbReference type="SAM" id="Phobius"/>
    </source>
</evidence>
<keyword evidence="2" id="KW-0406">Ion transport</keyword>
<name>A0A931MWQ3_9BACI</name>
<dbReference type="AlphaFoldDB" id="A0A931MWQ3"/>
<feature type="transmembrane region" description="Helical" evidence="3">
    <location>
        <begin position="44"/>
        <end position="64"/>
    </location>
</feature>
<keyword evidence="3" id="KW-1133">Transmembrane helix</keyword>
<dbReference type="RefSeq" id="WP_197318116.1">
    <property type="nucleotide sequence ID" value="NZ_JADZSC010000003.1"/>
</dbReference>
<dbReference type="GO" id="GO:1902600">
    <property type="term" value="P:proton transmembrane transport"/>
    <property type="evidence" value="ECO:0007669"/>
    <property type="project" value="UniProtKB-KW"/>
</dbReference>
<evidence type="ECO:0000256" key="1">
    <source>
        <dbReference type="ARBA" id="ARBA00022781"/>
    </source>
</evidence>
<gene>
    <name evidence="4" type="ORF">H0267_14805</name>
</gene>
<organism evidence="4 5">
    <name type="scientific">Halobacillus yeomjeoni</name>
    <dbReference type="NCBI Taxonomy" id="311194"/>
    <lineage>
        <taxon>Bacteria</taxon>
        <taxon>Bacillati</taxon>
        <taxon>Bacillota</taxon>
        <taxon>Bacilli</taxon>
        <taxon>Bacillales</taxon>
        <taxon>Bacillaceae</taxon>
        <taxon>Halobacillus</taxon>
    </lineage>
</organism>
<protein>
    <submittedName>
        <fullName evidence="4">Uncharacterized protein</fullName>
    </submittedName>
</protein>
<dbReference type="Gene3D" id="1.20.20.10">
    <property type="entry name" value="F1F0 ATP synthase subunit C"/>
    <property type="match status" value="1"/>
</dbReference>
<dbReference type="Proteomes" id="UP000614490">
    <property type="component" value="Unassembled WGS sequence"/>
</dbReference>
<keyword evidence="3" id="KW-0472">Membrane</keyword>
<keyword evidence="1" id="KW-0375">Hydrogen ion transport</keyword>
<keyword evidence="3" id="KW-0812">Transmembrane</keyword>
<proteinExistence type="predicted"/>
<evidence type="ECO:0000256" key="2">
    <source>
        <dbReference type="ARBA" id="ARBA00023065"/>
    </source>
</evidence>
<feature type="transmembrane region" description="Helical" evidence="3">
    <location>
        <begin position="115"/>
        <end position="136"/>
    </location>
</feature>
<accession>A0A931MWQ3</accession>
<dbReference type="EMBL" id="JADZSC010000003">
    <property type="protein sequence ID" value="MBH0231494.1"/>
    <property type="molecule type" value="Genomic_DNA"/>
</dbReference>
<keyword evidence="5" id="KW-1185">Reference proteome</keyword>
<feature type="transmembrane region" description="Helical" evidence="3">
    <location>
        <begin position="76"/>
        <end position="95"/>
    </location>
</feature>
<evidence type="ECO:0000313" key="4">
    <source>
        <dbReference type="EMBL" id="MBH0231494.1"/>
    </source>
</evidence>
<sequence length="138" mass="15131">MEFLFLLASVIAVIGIAFVSSKMMTRLSESKLDENLIQKEQTKFFISSAIVEIAPIVLIVVAFASLENSTLSTGAMYISIGLMAIVWLTVLAKLFMMGQETVQSVEENYKQQVKAAVFISLAFLSGIPLASIFMLLNL</sequence>
<reference evidence="4 5" key="1">
    <citation type="journal article" date="2005" name="Int. J. Syst. Evol. Microbiol.">
        <title>Halobacillus yeomjeoni sp. nov., isolated from a marine solar saltern in Korea.</title>
        <authorList>
            <person name="Yoon J.H."/>
            <person name="Kang S.J."/>
            <person name="Lee C.H."/>
            <person name="Oh H.W."/>
            <person name="Oh T.K."/>
        </authorList>
    </citation>
    <scope>NUCLEOTIDE SEQUENCE [LARGE SCALE GENOMIC DNA]</scope>
    <source>
        <strain evidence="4 5">KCTC 3957</strain>
    </source>
</reference>